<dbReference type="Proteomes" id="UP001058167">
    <property type="component" value="Unassembled WGS sequence"/>
</dbReference>
<gene>
    <name evidence="2" type="ORF">Pcaca03_32450</name>
    <name evidence="1" type="ORF">SOASR016_31090</name>
</gene>
<reference evidence="2" key="2">
    <citation type="submission" date="2023-02" db="EMBL/GenBank/DDBJ databases">
        <title>Pectobacterium carotovorum subsp. carotovorum NBRC 12380.</title>
        <authorList>
            <person name="Ichikawa N."/>
            <person name="Sato H."/>
            <person name="Tonouchi N."/>
        </authorList>
    </citation>
    <scope>NUCLEOTIDE SEQUENCE</scope>
    <source>
        <strain evidence="2">NBRC 12380</strain>
    </source>
</reference>
<name>A0AAI9L240_PECCC</name>
<keyword evidence="3" id="KW-1185">Reference proteome</keyword>
<protein>
    <submittedName>
        <fullName evidence="2">Uncharacterized protein</fullName>
    </submittedName>
</protein>
<evidence type="ECO:0000313" key="3">
    <source>
        <dbReference type="Proteomes" id="UP001058167"/>
    </source>
</evidence>
<dbReference type="AlphaFoldDB" id="A0AAI9L240"/>
<organism evidence="2 4">
    <name type="scientific">Pectobacterium carotovorum subsp. carotovorum</name>
    <name type="common">Erwinia carotovora subsp. carotovora</name>
    <dbReference type="NCBI Taxonomy" id="555"/>
    <lineage>
        <taxon>Bacteria</taxon>
        <taxon>Pseudomonadati</taxon>
        <taxon>Pseudomonadota</taxon>
        <taxon>Gammaproteobacteria</taxon>
        <taxon>Enterobacterales</taxon>
        <taxon>Pectobacteriaceae</taxon>
        <taxon>Pectobacterium</taxon>
    </lineage>
</organism>
<dbReference type="EMBL" id="BRLF01000008">
    <property type="protein sequence ID" value="GKX48357.1"/>
    <property type="molecule type" value="Genomic_DNA"/>
</dbReference>
<dbReference type="Proteomes" id="UP001165145">
    <property type="component" value="Unassembled WGS sequence"/>
</dbReference>
<comment type="caution">
    <text evidence="2">The sequence shown here is derived from an EMBL/GenBank/DDBJ whole genome shotgun (WGS) entry which is preliminary data.</text>
</comment>
<evidence type="ECO:0000313" key="4">
    <source>
        <dbReference type="Proteomes" id="UP001165145"/>
    </source>
</evidence>
<sequence>MDNRSLKTTLITAYFDNKEGYEYEDVMSGGGVERVTSSRRAVSGQCGKFGIDGV</sequence>
<evidence type="ECO:0000313" key="1">
    <source>
        <dbReference type="EMBL" id="GKX48357.1"/>
    </source>
</evidence>
<accession>A0AAI9L240</accession>
<reference evidence="1" key="1">
    <citation type="submission" date="2022-06" db="EMBL/GenBank/DDBJ databases">
        <title>Draft genome sequences of Pectobacterium carotovorum subsp. carotovorum str. NBRC12380.</title>
        <authorList>
            <person name="Wakabayashi Y."/>
            <person name="Kojima K."/>
        </authorList>
    </citation>
    <scope>NUCLEOTIDE SEQUENCE</scope>
    <source>
        <strain evidence="1">NBRC 12380</strain>
    </source>
</reference>
<evidence type="ECO:0000313" key="2">
    <source>
        <dbReference type="EMBL" id="GLV70801.1"/>
    </source>
</evidence>
<dbReference type="EMBL" id="BSRL01000008">
    <property type="protein sequence ID" value="GLV70801.1"/>
    <property type="molecule type" value="Genomic_DNA"/>
</dbReference>
<proteinExistence type="predicted"/>